<feature type="coiled-coil region" evidence="5">
    <location>
        <begin position="606"/>
        <end position="690"/>
    </location>
</feature>
<feature type="coiled-coil region" evidence="5">
    <location>
        <begin position="74"/>
        <end position="136"/>
    </location>
</feature>
<dbReference type="STRING" id="429701.A0A2G9I863"/>
<feature type="region of interest" description="Disordered" evidence="6">
    <location>
        <begin position="834"/>
        <end position="1131"/>
    </location>
</feature>
<comment type="subcellular location">
    <subcellularLocation>
        <location evidence="3">Nucleus lamina</location>
    </subcellularLocation>
</comment>
<dbReference type="PANTHER" id="PTHR31908:SF9">
    <property type="entry name" value="PROTEIN CROWDED NUCLEI 3"/>
    <property type="match status" value="1"/>
</dbReference>
<dbReference type="InterPro" id="IPR040418">
    <property type="entry name" value="CRWN"/>
</dbReference>
<reference evidence="8" key="1">
    <citation type="journal article" date="2018" name="Gigascience">
        <title>Genome assembly of the Pink Ipe (Handroanthus impetiginosus, Bignoniaceae), a highly valued, ecologically keystone Neotropical timber forest tree.</title>
        <authorList>
            <person name="Silva-Junior O.B."/>
            <person name="Grattapaglia D."/>
            <person name="Novaes E."/>
            <person name="Collevatti R.G."/>
        </authorList>
    </citation>
    <scope>NUCLEOTIDE SEQUENCE [LARGE SCALE GENOMIC DNA]</scope>
    <source>
        <strain evidence="8">cv. UFG-1</strain>
    </source>
</reference>
<evidence type="ECO:0000256" key="1">
    <source>
        <dbReference type="ARBA" id="ARBA00023054"/>
    </source>
</evidence>
<keyword evidence="1 5" id="KW-0175">Coiled coil</keyword>
<dbReference type="GO" id="GO:0006997">
    <property type="term" value="P:nucleus organization"/>
    <property type="evidence" value="ECO:0007669"/>
    <property type="project" value="InterPro"/>
</dbReference>
<evidence type="ECO:0000256" key="5">
    <source>
        <dbReference type="SAM" id="Coils"/>
    </source>
</evidence>
<evidence type="ECO:0000256" key="3">
    <source>
        <dbReference type="ARBA" id="ARBA00024186"/>
    </source>
</evidence>
<evidence type="ECO:0000256" key="6">
    <source>
        <dbReference type="SAM" id="MobiDB-lite"/>
    </source>
</evidence>
<dbReference type="OrthoDB" id="673795at2759"/>
<proteinExistence type="inferred from homology"/>
<accession>A0A2G9I863</accession>
<keyword evidence="2" id="KW-0539">Nucleus</keyword>
<dbReference type="GO" id="GO:0005652">
    <property type="term" value="C:nuclear lamina"/>
    <property type="evidence" value="ECO:0007669"/>
    <property type="project" value="UniProtKB-SubCell"/>
</dbReference>
<keyword evidence="8" id="KW-1185">Reference proteome</keyword>
<name>A0A2G9I863_9LAMI</name>
<evidence type="ECO:0008006" key="9">
    <source>
        <dbReference type="Google" id="ProtNLM"/>
    </source>
</evidence>
<feature type="compositionally biased region" description="Polar residues" evidence="6">
    <location>
        <begin position="1037"/>
        <end position="1050"/>
    </location>
</feature>
<dbReference type="AlphaFoldDB" id="A0A2G9I863"/>
<feature type="compositionally biased region" description="Basic and acidic residues" evidence="6">
    <location>
        <begin position="1007"/>
        <end position="1026"/>
    </location>
</feature>
<feature type="compositionally biased region" description="Acidic residues" evidence="6">
    <location>
        <begin position="1104"/>
        <end position="1116"/>
    </location>
</feature>
<evidence type="ECO:0000313" key="8">
    <source>
        <dbReference type="Proteomes" id="UP000231279"/>
    </source>
</evidence>
<evidence type="ECO:0000256" key="2">
    <source>
        <dbReference type="ARBA" id="ARBA00023242"/>
    </source>
</evidence>
<comment type="similarity">
    <text evidence="4">Belongs to the CRWN family.</text>
</comment>
<protein>
    <recommendedName>
        <fullName evidence="9">Nuclear matrix constituent protein 1-like protein</fullName>
    </recommendedName>
</protein>
<dbReference type="EMBL" id="NKXS01000164">
    <property type="protein sequence ID" value="PIN25939.1"/>
    <property type="molecule type" value="Genomic_DNA"/>
</dbReference>
<feature type="coiled-coil region" evidence="5">
    <location>
        <begin position="213"/>
        <end position="560"/>
    </location>
</feature>
<gene>
    <name evidence="7" type="ORF">CDL12_01353</name>
</gene>
<feature type="compositionally biased region" description="Polar residues" evidence="6">
    <location>
        <begin position="978"/>
        <end position="991"/>
    </location>
</feature>
<comment type="caution">
    <text evidence="7">The sequence shown here is derived from an EMBL/GenBank/DDBJ whole genome shotgun (WGS) entry which is preliminary data.</text>
</comment>
<feature type="region of interest" description="Disordered" evidence="6">
    <location>
        <begin position="1"/>
        <end position="31"/>
    </location>
</feature>
<feature type="compositionally biased region" description="Basic and acidic residues" evidence="6">
    <location>
        <begin position="898"/>
        <end position="929"/>
    </location>
</feature>
<evidence type="ECO:0000256" key="4">
    <source>
        <dbReference type="ARBA" id="ARBA00024208"/>
    </source>
</evidence>
<dbReference type="Proteomes" id="UP000231279">
    <property type="component" value="Unassembled WGS sequence"/>
</dbReference>
<dbReference type="PANTHER" id="PTHR31908">
    <property type="entry name" value="PROTEIN CROWDED NUCLEI 4"/>
    <property type="match status" value="1"/>
</dbReference>
<evidence type="ECO:0000313" key="7">
    <source>
        <dbReference type="EMBL" id="PIN25939.1"/>
    </source>
</evidence>
<sequence>MFTPKRQWPGPSSTPRSELRGTLTPTGKDKMVAFIEGPPPPPPTGLLSENGTEARVENMEDWRRFREVGLLDEAELQRRDREALEERIKRLERELFDYQYNMGLLLIEKKEWTLKHDELQESLQETEELLKREKAAHLIAIAQVEEREANLRKALDVERQCVTELERSLRELYAEHEKIKKTSETKLADASNLVAGVQDRSVEVQQKLLAADAKLAEATRKSLEMERKLQEVETRESVLKRERMSLNSERDAHEAMFLKHKEDMREWERKLQEGEERLCQSRRDINEREEKVNELNKMFKEKEKELEEEKKKFELEDLALKKKEDEVNKKLADLIVKEEKAESIRTNLEMKEKELNALTEKLSAREREGKVKLDNLDKKESELNHTEEKLKKQEQALEKKLDRVKEKEKDIELKLKCLKEKEKALKLEEKNLEFLRRESVSDKGSLQTLRDEIEKMKAEISQKELQIHDETEKFKITAEERKEHDRLILDLKQEIERYKLQKDLLSKETDDLKQDRKKFEEAWEALDEKRAALTRDLQQLEQEKKMIEELNYSAEKQLKEDKKATEDYIKREMEALRLEKESFAATMKYEQLVLSEKAQHEHNQLLNDFETRSSDLEADMLNKQEEMERTLQERERALEEKMEKEYSNISHLKDVAQKEMDDVRSERNRLEKEKQNTALNKRQLEEQQLEMHKDIDELGVLSQKLKLQRQQLIKERSRFISFIDTLKNCQNCGDMIRDYMLSDLHITGLGDKESSPLQALGEELLEKVASYEVNTKKMPGGNDPKSSGSEGRISWLLRKCTPRIFSPTKKVQDASSQNLDQALSDTLFNVAENVEGPSMPAGTAAQADTPEGDGGVHEVPEEPQLSELTNLRRQSSRKPQDDINRKRSVRAVVEDAEAFLRRTAGDLKPSEEQNKDAHASANEESRRDSNLAGKAATAIPRKRTRAQSSKLTGSEDGYDSEGRSESVTAGGRRKRRQTGTPAVQNAGNSRYNLRRKAKAKGVAASTDTERKADKEAGDASVLRENEITSAPPEEVTSHNGNPGEQTQTVSIDRAVRFQASATNLDESASADAGKSTQNVDLSEEVNGTPEYNDADEHDSTLHGDEEDDANEDDENPSEASMTRKIWTFFTS</sequence>
<organism evidence="7 8">
    <name type="scientific">Handroanthus impetiginosus</name>
    <dbReference type="NCBI Taxonomy" id="429701"/>
    <lineage>
        <taxon>Eukaryota</taxon>
        <taxon>Viridiplantae</taxon>
        <taxon>Streptophyta</taxon>
        <taxon>Embryophyta</taxon>
        <taxon>Tracheophyta</taxon>
        <taxon>Spermatophyta</taxon>
        <taxon>Magnoliopsida</taxon>
        <taxon>eudicotyledons</taxon>
        <taxon>Gunneridae</taxon>
        <taxon>Pentapetalae</taxon>
        <taxon>asterids</taxon>
        <taxon>lamiids</taxon>
        <taxon>Lamiales</taxon>
        <taxon>Bignoniaceae</taxon>
        <taxon>Crescentiina</taxon>
        <taxon>Tabebuia alliance</taxon>
        <taxon>Handroanthus</taxon>
    </lineage>
</organism>